<feature type="compositionally biased region" description="Basic and acidic residues" evidence="5">
    <location>
        <begin position="312"/>
        <end position="334"/>
    </location>
</feature>
<dbReference type="SMART" id="SM00363">
    <property type="entry name" value="S4"/>
    <property type="match status" value="1"/>
</dbReference>
<dbReference type="Pfam" id="PF00849">
    <property type="entry name" value="PseudoU_synth_2"/>
    <property type="match status" value="1"/>
</dbReference>
<dbReference type="PANTHER" id="PTHR47683">
    <property type="entry name" value="PSEUDOURIDINE SYNTHASE FAMILY PROTEIN-RELATED"/>
    <property type="match status" value="1"/>
</dbReference>
<feature type="region of interest" description="Disordered" evidence="5">
    <location>
        <begin position="366"/>
        <end position="386"/>
    </location>
</feature>
<feature type="compositionally biased region" description="Basic and acidic residues" evidence="5">
    <location>
        <begin position="371"/>
        <end position="386"/>
    </location>
</feature>
<reference evidence="7 8" key="1">
    <citation type="submission" date="2019-05" db="EMBL/GenBank/DDBJ databases">
        <title>Dyadobacter AR-3-8 sp. nov., isolated from arctic soil.</title>
        <authorList>
            <person name="Chaudhary D.K."/>
        </authorList>
    </citation>
    <scope>NUCLEOTIDE SEQUENCE [LARGE SCALE GENOMIC DNA]</scope>
    <source>
        <strain evidence="7 8">AR-3-8</strain>
    </source>
</reference>
<keyword evidence="3" id="KW-0694">RNA-binding</keyword>
<dbReference type="CDD" id="cd02870">
    <property type="entry name" value="PseudoU_synth_RsuA_like"/>
    <property type="match status" value="1"/>
</dbReference>
<evidence type="ECO:0000256" key="4">
    <source>
        <dbReference type="RuleBase" id="RU003887"/>
    </source>
</evidence>
<keyword evidence="8" id="KW-1185">Reference proteome</keyword>
<name>A0A4U6D8G1_9BACT</name>
<feature type="compositionally biased region" description="Basic and acidic residues" evidence="5">
    <location>
        <begin position="295"/>
        <end position="306"/>
    </location>
</feature>
<dbReference type="NCBIfam" id="TIGR00093">
    <property type="entry name" value="pseudouridine synthase"/>
    <property type="match status" value="1"/>
</dbReference>
<dbReference type="PANTHER" id="PTHR47683:SF2">
    <property type="entry name" value="RNA-BINDING S4 DOMAIN-CONTAINING PROTEIN"/>
    <property type="match status" value="1"/>
</dbReference>
<dbReference type="InterPro" id="IPR018496">
    <property type="entry name" value="PsdUridine_synth_RsuA/RluB_CS"/>
</dbReference>
<dbReference type="EC" id="5.4.99.-" evidence="4"/>
<dbReference type="InterPro" id="IPR036986">
    <property type="entry name" value="S4_RNA-bd_sf"/>
</dbReference>
<protein>
    <recommendedName>
        <fullName evidence="4">Pseudouridine synthase</fullName>
        <ecNumber evidence="4">5.4.99.-</ecNumber>
    </recommendedName>
</protein>
<evidence type="ECO:0000256" key="1">
    <source>
        <dbReference type="ARBA" id="ARBA00008348"/>
    </source>
</evidence>
<feature type="compositionally biased region" description="Basic and acidic residues" evidence="5">
    <location>
        <begin position="94"/>
        <end position="287"/>
    </location>
</feature>
<dbReference type="Proteomes" id="UP000304900">
    <property type="component" value="Unassembled WGS sequence"/>
</dbReference>
<dbReference type="FunFam" id="3.10.290.10:FF:000003">
    <property type="entry name" value="Pseudouridine synthase"/>
    <property type="match status" value="1"/>
</dbReference>
<dbReference type="EMBL" id="SZVO01000001">
    <property type="protein sequence ID" value="TKT93762.1"/>
    <property type="molecule type" value="Genomic_DNA"/>
</dbReference>
<dbReference type="OrthoDB" id="1012272at2"/>
<evidence type="ECO:0000256" key="3">
    <source>
        <dbReference type="PROSITE-ProRule" id="PRU00182"/>
    </source>
</evidence>
<organism evidence="7 8">
    <name type="scientific">Dyadobacter frigoris</name>
    <dbReference type="NCBI Taxonomy" id="2576211"/>
    <lineage>
        <taxon>Bacteria</taxon>
        <taxon>Pseudomonadati</taxon>
        <taxon>Bacteroidota</taxon>
        <taxon>Cytophagia</taxon>
        <taxon>Cytophagales</taxon>
        <taxon>Spirosomataceae</taxon>
        <taxon>Dyadobacter</taxon>
    </lineage>
</organism>
<feature type="compositionally biased region" description="Basic and acidic residues" evidence="5">
    <location>
        <begin position="62"/>
        <end position="84"/>
    </location>
</feature>
<comment type="similarity">
    <text evidence="1 4">Belongs to the pseudouridine synthase RsuA family.</text>
</comment>
<evidence type="ECO:0000256" key="5">
    <source>
        <dbReference type="SAM" id="MobiDB-lite"/>
    </source>
</evidence>
<feature type="compositionally biased region" description="Low complexity" evidence="5">
    <location>
        <begin position="49"/>
        <end position="61"/>
    </location>
</feature>
<dbReference type="InterPro" id="IPR020094">
    <property type="entry name" value="TruA/RsuA/RluB/E/F_N"/>
</dbReference>
<dbReference type="InterPro" id="IPR002942">
    <property type="entry name" value="S4_RNA-bd"/>
</dbReference>
<dbReference type="GO" id="GO:0003723">
    <property type="term" value="F:RNA binding"/>
    <property type="evidence" value="ECO:0007669"/>
    <property type="project" value="UniProtKB-KW"/>
</dbReference>
<dbReference type="InterPro" id="IPR042092">
    <property type="entry name" value="PsdUridine_s_RsuA/RluB/E/F_cat"/>
</dbReference>
<keyword evidence="2 4" id="KW-0413">Isomerase</keyword>
<proteinExistence type="inferred from homology"/>
<dbReference type="AlphaFoldDB" id="A0A4U6D8G1"/>
<gene>
    <name evidence="7" type="ORF">FDK13_00690</name>
</gene>
<evidence type="ECO:0000259" key="6">
    <source>
        <dbReference type="SMART" id="SM00363"/>
    </source>
</evidence>
<dbReference type="PROSITE" id="PS50889">
    <property type="entry name" value="S4"/>
    <property type="match status" value="1"/>
</dbReference>
<dbReference type="Pfam" id="PF01479">
    <property type="entry name" value="S4"/>
    <property type="match status" value="1"/>
</dbReference>
<feature type="region of interest" description="Disordered" evidence="5">
    <location>
        <begin position="1"/>
        <end position="336"/>
    </location>
</feature>
<comment type="caution">
    <text evidence="7">The sequence shown here is derived from an EMBL/GenBank/DDBJ whole genome shotgun (WGS) entry which is preliminary data.</text>
</comment>
<dbReference type="CDD" id="cd00165">
    <property type="entry name" value="S4"/>
    <property type="match status" value="1"/>
</dbReference>
<evidence type="ECO:0000313" key="7">
    <source>
        <dbReference type="EMBL" id="TKT93762.1"/>
    </source>
</evidence>
<dbReference type="SUPFAM" id="SSF55174">
    <property type="entry name" value="Alpha-L RNA-binding motif"/>
    <property type="match status" value="1"/>
</dbReference>
<accession>A0A4U6D8G1</accession>
<dbReference type="InterPro" id="IPR020103">
    <property type="entry name" value="PsdUridine_synth_cat_dom_sf"/>
</dbReference>
<dbReference type="PROSITE" id="PS01149">
    <property type="entry name" value="PSI_RSU"/>
    <property type="match status" value="1"/>
</dbReference>
<dbReference type="GO" id="GO:0120159">
    <property type="term" value="F:rRNA pseudouridine synthase activity"/>
    <property type="evidence" value="ECO:0007669"/>
    <property type="project" value="UniProtKB-ARBA"/>
</dbReference>
<dbReference type="Gene3D" id="3.30.70.1560">
    <property type="entry name" value="Alpha-L RNA-binding motif"/>
    <property type="match status" value="1"/>
</dbReference>
<dbReference type="Gene3D" id="3.30.70.580">
    <property type="entry name" value="Pseudouridine synthase I, catalytic domain, N-terminal subdomain"/>
    <property type="match status" value="1"/>
</dbReference>
<feature type="domain" description="RNA-binding S4" evidence="6">
    <location>
        <begin position="387"/>
        <end position="454"/>
    </location>
</feature>
<dbReference type="InterPro" id="IPR000748">
    <property type="entry name" value="PsdUridine_synth_RsuA/RluB/E/F"/>
</dbReference>
<evidence type="ECO:0000313" key="8">
    <source>
        <dbReference type="Proteomes" id="UP000304900"/>
    </source>
</evidence>
<dbReference type="InterPro" id="IPR006145">
    <property type="entry name" value="PsdUridine_synth_RsuA/RluA"/>
</dbReference>
<sequence length="619" mass="70284">MRKRITKSSDASSSRPPGRSGNASARPFGKKRPEAESRFSKPSIKKSSLRAASPSAESSRSYNDRPSGDKPRFDSERPRYDKPNFGKPGFSKPGFDKPRFDRSGPGQDRPRPSDRDGDSRGFKPRGEFAPRERSEGRSFDKPGFDKPRFERSGSDRPERSGQDRPSFDRPRSSDRDGDSRGFKPRGEFAPRERSEGRSFDKSRFERPAFDKPRSSDRDGDSREFKPRGEFAPRERSEGRSFDKPGSDKPRFERSGSDRARSSDGASREFKPRGEFAPRERSEGRSFDKPGFGKPSFDKSRSDRSSDAPRSFKPREDRPSNGRHEKSDFKKKSDFEEVVDADPTAEMRAIEEAANRRVGRFETAPRYNLSGYDKKPGSKKRKEESSEMRLNRYIANAGICSRREADDLIASGQISVNGKVVTEMGHKVEASDVVKFGKKALSREKLVYVLINKPKDYITTTDDPEERKTVLDLIKGACYERIYPVGRLDRNTTGLLLMTNDGELAEKLTHPSNGIKKIYQAELDKPITTEDFEQLQAGLELEDGFVKPDEVGIVTPDAMVVGLEIHSGKNRIVRRMFEHLGYEVQKLDRTVFAGLDKKELPRGKWRFLSEKEVVRLKFML</sequence>
<evidence type="ECO:0000256" key="2">
    <source>
        <dbReference type="ARBA" id="ARBA00023235"/>
    </source>
</evidence>
<dbReference type="SUPFAM" id="SSF55120">
    <property type="entry name" value="Pseudouridine synthase"/>
    <property type="match status" value="1"/>
</dbReference>
<dbReference type="Gene3D" id="3.10.290.10">
    <property type="entry name" value="RNA-binding S4 domain"/>
    <property type="match status" value="1"/>
</dbReference>
<dbReference type="InterPro" id="IPR050343">
    <property type="entry name" value="RsuA_PseudoU_synthase"/>
</dbReference>
<dbReference type="RefSeq" id="WP_137338055.1">
    <property type="nucleotide sequence ID" value="NZ_BSQH01000001.1"/>
</dbReference>
<dbReference type="GO" id="GO:0000455">
    <property type="term" value="P:enzyme-directed rRNA pseudouridine synthesis"/>
    <property type="evidence" value="ECO:0007669"/>
    <property type="project" value="UniProtKB-ARBA"/>
</dbReference>